<accession>A0A641A8L7</accession>
<dbReference type="SUPFAM" id="SSF159121">
    <property type="entry name" value="BC4932-like"/>
    <property type="match status" value="1"/>
</dbReference>
<dbReference type="InterPro" id="IPR036166">
    <property type="entry name" value="YxeA-like_sf"/>
</dbReference>
<comment type="caution">
    <text evidence="1">The sequence shown here is derived from an EMBL/GenBank/DDBJ whole genome shotgun (WGS) entry which is preliminary data.</text>
</comment>
<dbReference type="NCBIfam" id="TIGR01655">
    <property type="entry name" value="yxeA_fam"/>
    <property type="match status" value="1"/>
</dbReference>
<dbReference type="Gene3D" id="2.40.50.480">
    <property type="match status" value="1"/>
</dbReference>
<dbReference type="SMR" id="A0A641A8L7"/>
<gene>
    <name evidence="1" type="ORF">D7S40_07255</name>
</gene>
<dbReference type="PANTHER" id="PTHR36433:SF2">
    <property type="entry name" value="YXEA FAMILY PROTEIN"/>
    <property type="match status" value="1"/>
</dbReference>
<name>A0A641A8L7_STAAU</name>
<dbReference type="EMBL" id="RAQZ01000002">
    <property type="protein sequence ID" value="KAA1273944.1"/>
    <property type="molecule type" value="Genomic_DNA"/>
</dbReference>
<sequence>MKTILKTITYLALTIIGAYAALFILKTIDSHGITDQFNPLVKEDVSYVKTTEVSTRMDDQLRSYSQSAFNKEGKETQLMYTATFDVKPHRYLKITHKGHHVETFEEVEKGQVPKKSIRQIESIIACLYYMVQL</sequence>
<proteinExistence type="predicted"/>
<evidence type="ECO:0000313" key="1">
    <source>
        <dbReference type="EMBL" id="KAA1273944.1"/>
    </source>
</evidence>
<organism evidence="1">
    <name type="scientific">Staphylococcus aureus</name>
    <dbReference type="NCBI Taxonomy" id="1280"/>
    <lineage>
        <taxon>Bacteria</taxon>
        <taxon>Bacillati</taxon>
        <taxon>Bacillota</taxon>
        <taxon>Bacilli</taxon>
        <taxon>Bacillales</taxon>
        <taxon>Staphylococcaceae</taxon>
        <taxon>Staphylococcus</taxon>
    </lineage>
</organism>
<dbReference type="AlphaFoldDB" id="A0A641A8L7"/>
<protein>
    <submittedName>
        <fullName evidence="1">YxeA family protein</fullName>
    </submittedName>
</protein>
<dbReference type="InterPro" id="IPR006542">
    <property type="entry name" value="DUF1093"/>
</dbReference>
<dbReference type="Pfam" id="PF06486">
    <property type="entry name" value="DUF1093"/>
    <property type="match status" value="1"/>
</dbReference>
<reference evidence="1" key="1">
    <citation type="submission" date="2018-09" db="EMBL/GenBank/DDBJ databases">
        <title>The microbial basis of impaired wound healing: differential roles for pathogens, 'bystanders', and strain-level diversification in clinical outcomes.</title>
        <authorList>
            <person name="Kalan L.R."/>
            <person name="Meisel J.S."/>
            <person name="Loesche M.A."/>
            <person name="Horwinski J."/>
            <person name="Soaita I."/>
            <person name="Chen X."/>
            <person name="Gardner S.E."/>
            <person name="Grice E.A."/>
        </authorList>
    </citation>
    <scope>NUCLEOTIDE SEQUENCE</scope>
    <source>
        <strain evidence="1">LK35</strain>
    </source>
</reference>
<dbReference type="OMA" id="CGLLFFH"/>
<dbReference type="PANTHER" id="PTHR36433">
    <property type="entry name" value="HYPOTHETICAL CYTOSOLIC PROTEIN"/>
    <property type="match status" value="1"/>
</dbReference>